<keyword evidence="5" id="KW-1185">Reference proteome</keyword>
<dbReference type="PROSITE" id="PS50181">
    <property type="entry name" value="FBOX"/>
    <property type="match status" value="1"/>
</dbReference>
<evidence type="ECO:0000256" key="2">
    <source>
        <dbReference type="SAM" id="Phobius"/>
    </source>
</evidence>
<dbReference type="PANTHER" id="PTHR22696">
    <property type="entry name" value="E3 UBIQUITIN-PROTEIN LIGASE RNF26"/>
    <property type="match status" value="1"/>
</dbReference>
<dbReference type="SMART" id="SM00256">
    <property type="entry name" value="FBOX"/>
    <property type="match status" value="1"/>
</dbReference>
<feature type="transmembrane region" description="Helical" evidence="2">
    <location>
        <begin position="377"/>
        <end position="408"/>
    </location>
</feature>
<feature type="transmembrane region" description="Helical" evidence="2">
    <location>
        <begin position="338"/>
        <end position="357"/>
    </location>
</feature>
<dbReference type="GO" id="GO:0016567">
    <property type="term" value="P:protein ubiquitination"/>
    <property type="evidence" value="ECO:0007669"/>
    <property type="project" value="TreeGrafter"/>
</dbReference>
<dbReference type="GO" id="GO:0006511">
    <property type="term" value="P:ubiquitin-dependent protein catabolic process"/>
    <property type="evidence" value="ECO:0007669"/>
    <property type="project" value="TreeGrafter"/>
</dbReference>
<protein>
    <recommendedName>
        <fullName evidence="3">F-box domain-containing protein</fullName>
    </recommendedName>
</protein>
<dbReference type="CDD" id="cd09917">
    <property type="entry name" value="F-box_SF"/>
    <property type="match status" value="1"/>
</dbReference>
<organism evidence="4 5">
    <name type="scientific">Trichodelitschia bisporula</name>
    <dbReference type="NCBI Taxonomy" id="703511"/>
    <lineage>
        <taxon>Eukaryota</taxon>
        <taxon>Fungi</taxon>
        <taxon>Dikarya</taxon>
        <taxon>Ascomycota</taxon>
        <taxon>Pezizomycotina</taxon>
        <taxon>Dothideomycetes</taxon>
        <taxon>Dothideomycetes incertae sedis</taxon>
        <taxon>Phaeotrichales</taxon>
        <taxon>Phaeotrichaceae</taxon>
        <taxon>Trichodelitschia</taxon>
    </lineage>
</organism>
<accession>A0A6G1HHY9</accession>
<evidence type="ECO:0000313" key="5">
    <source>
        <dbReference type="Proteomes" id="UP000799640"/>
    </source>
</evidence>
<dbReference type="InterPro" id="IPR003903">
    <property type="entry name" value="UIM_dom"/>
</dbReference>
<dbReference type="GO" id="GO:0061630">
    <property type="term" value="F:ubiquitin protein ligase activity"/>
    <property type="evidence" value="ECO:0007669"/>
    <property type="project" value="TreeGrafter"/>
</dbReference>
<proteinExistence type="predicted"/>
<feature type="region of interest" description="Disordered" evidence="1">
    <location>
        <begin position="1458"/>
        <end position="1485"/>
    </location>
</feature>
<evidence type="ECO:0000256" key="1">
    <source>
        <dbReference type="SAM" id="MobiDB-lite"/>
    </source>
</evidence>
<dbReference type="Pfam" id="PF12937">
    <property type="entry name" value="F-box-like"/>
    <property type="match status" value="1"/>
</dbReference>
<dbReference type="EMBL" id="ML996712">
    <property type="protein sequence ID" value="KAF2395678.1"/>
    <property type="molecule type" value="Genomic_DNA"/>
</dbReference>
<dbReference type="InterPro" id="IPR013083">
    <property type="entry name" value="Znf_RING/FYVE/PHD"/>
</dbReference>
<feature type="compositionally biased region" description="Low complexity" evidence="1">
    <location>
        <begin position="1458"/>
        <end position="1476"/>
    </location>
</feature>
<dbReference type="SMART" id="SM00726">
    <property type="entry name" value="UIM"/>
    <property type="match status" value="2"/>
</dbReference>
<evidence type="ECO:0000313" key="4">
    <source>
        <dbReference type="EMBL" id="KAF2395678.1"/>
    </source>
</evidence>
<dbReference type="PROSITE" id="PS50330">
    <property type="entry name" value="UIM"/>
    <property type="match status" value="1"/>
</dbReference>
<dbReference type="Proteomes" id="UP000799640">
    <property type="component" value="Unassembled WGS sequence"/>
</dbReference>
<feature type="transmembrane region" description="Helical" evidence="2">
    <location>
        <begin position="154"/>
        <end position="172"/>
    </location>
</feature>
<reference evidence="4" key="1">
    <citation type="journal article" date="2020" name="Stud. Mycol.">
        <title>101 Dothideomycetes genomes: a test case for predicting lifestyles and emergence of pathogens.</title>
        <authorList>
            <person name="Haridas S."/>
            <person name="Albert R."/>
            <person name="Binder M."/>
            <person name="Bloem J."/>
            <person name="Labutti K."/>
            <person name="Salamov A."/>
            <person name="Andreopoulos B."/>
            <person name="Baker S."/>
            <person name="Barry K."/>
            <person name="Bills G."/>
            <person name="Bluhm B."/>
            <person name="Cannon C."/>
            <person name="Castanera R."/>
            <person name="Culley D."/>
            <person name="Daum C."/>
            <person name="Ezra D."/>
            <person name="Gonzalez J."/>
            <person name="Henrissat B."/>
            <person name="Kuo A."/>
            <person name="Liang C."/>
            <person name="Lipzen A."/>
            <person name="Lutzoni F."/>
            <person name="Magnuson J."/>
            <person name="Mondo S."/>
            <person name="Nolan M."/>
            <person name="Ohm R."/>
            <person name="Pangilinan J."/>
            <person name="Park H.-J."/>
            <person name="Ramirez L."/>
            <person name="Alfaro M."/>
            <person name="Sun H."/>
            <person name="Tritt A."/>
            <person name="Yoshinaga Y."/>
            <person name="Zwiers L.-H."/>
            <person name="Turgeon B."/>
            <person name="Goodwin S."/>
            <person name="Spatafora J."/>
            <person name="Crous P."/>
            <person name="Grigoriev I."/>
        </authorList>
    </citation>
    <scope>NUCLEOTIDE SEQUENCE</scope>
    <source>
        <strain evidence="4">CBS 262.69</strain>
    </source>
</reference>
<dbReference type="SUPFAM" id="SSF50998">
    <property type="entry name" value="Quinoprotein alcohol dehydrogenase-like"/>
    <property type="match status" value="1"/>
</dbReference>
<dbReference type="InterPro" id="IPR011047">
    <property type="entry name" value="Quinoprotein_ADH-like_sf"/>
</dbReference>
<dbReference type="PANTHER" id="PTHR22696:SF1">
    <property type="entry name" value="E3 UBIQUITIN-PROTEIN LIGASE RNF26"/>
    <property type="match status" value="1"/>
</dbReference>
<gene>
    <name evidence="4" type="ORF">EJ06DRAFT_552214</name>
</gene>
<dbReference type="InterPro" id="IPR001810">
    <property type="entry name" value="F-box_dom"/>
</dbReference>
<evidence type="ECO:0000259" key="3">
    <source>
        <dbReference type="PROSITE" id="PS50181"/>
    </source>
</evidence>
<keyword evidence="2" id="KW-1133">Transmembrane helix</keyword>
<name>A0A6G1HHY9_9PEZI</name>
<dbReference type="Pfam" id="PF13920">
    <property type="entry name" value="zf-C3HC4_3"/>
    <property type="match status" value="1"/>
</dbReference>
<dbReference type="Gene3D" id="1.20.1280.50">
    <property type="match status" value="1"/>
</dbReference>
<sequence length="1794" mass="197455">MSAMNVTALVPAGAYDLLMVVPRLAQRAGAFAFFHVPEQLDGLWGKIRDPGSIIAEPTLSKNLSMTNSSSSFLGATSAASATAAASTTAAAAEVVDAADAGIFNLANLRAIGSLFGYLSSKYAILTLVMAVIVDRTRFFASPRTPLPLRWSGRLALYIMPIVSLLYQVQALLQGIRCQTSPNWVAMRNGKQFTLDYAGEGGLLHRASSTLLFWETEEDSCRRVNMAGVDKYSGSLALLWPVFLSYCLSAFVETLASALQGRQPSPDVSLLEPSLAFAEAEAMAIRPFEKLISDDAGRKMVRRAMNVAPETLISSLLWTLNNLSSCILAVFGLRHKYRLINTSVWGVAYIGTLLWRLFATWPEQESVAERWLVRFPSVFIIGFLPHMVVLLGMAVCGAVYLVALLISALSLPGTLRQRLAAAFENLQANIYLSTARPIRINLSDDFYTTLLTVGFTVLTCASTAVYLNEGPTLRVSNHTWLEEKRFLELVDQGVLSRKTREVIPREVRESMVGKLAVVSPYMIDKKHLSAYGREQLAAAVRLTSGGTRLQTRGRLVLTVRFIRGTFWLVIGMYVKLFTSFLDLVGIRWRPAWLQRLVGGPRKQGEITRLRDDGLDFWVISADGQLQRANDPAIDVEAEMRRRGAENVDEALYGWWKQGGWFGEADSSGDYQPNDDDDDDLTSVVSRGTTPEWEDMEDDDGRRTPTQDDYTQDVSDNVFDAQTLASLLDPKTAEEQHEARLLARRLRSTGPVTRAQYERGLQHERAAVLSSRRELSGDEEEHMLEVFILERRKRNRRPTGAWEAGGEGLGATGPLCVVCQDSARTVLLWPCGCLCLCDDCRVNMAARNFHNCVCCRTKTLAYSRLHLAQFADLPLVTASFMLPEPLQASTTRPEPSVTPSIPSHHHHGVDHHDLPYGSPSRASAATGGRTRVVPLKVSPAGIARLPNELMIHALSYLSAPDLLACAGVSHRFRRLVTEPHAWRAAFARFFPASPRSFVRLTQQPTWQSEYVLRTRLMSSLTRGKPLFPDGGATASKDKGFLTYPSNLSLPVDFIEAEWGLNDKANFIHGSRQDVSHSMSTLSTRTNERIFPTIVPRDYHTEDTPHALWGLGAGEEVWNPTVVGASKYGFVYGEGLPGGGIVFSPKVDGRPMPFPRQVMDPKLGVPRVPRTDGVCSVWIAKTDSIPSLTHIGIMSGSALGLVTAYRISAGRFGHPTAQWAVSPGVPIIAIAVDEDYSLKRAAQNRIWAVVLNALGEVYCLTKFPKDVDNIWVAGRSVAWSLVEPSRRVARPDPYGDSPNSSYTPRQSWDGMCLTTEQIVAETREISAFLRLKPVHFRTICTGWDMQRRLEVDFAGDDGRFAGESVLVLGCGEQEDSAASVTRYTRCKVFTDAPSDPSSVDSIPGPERGRQSSAIGYSSAAQSPERAPLVDEWRRSELLLRQDTRITACAIDSSMYATLTLSEESTSGSASSSPSSTPTSSSPPPVDIPGQRARFFAVGIKREGAATSTILIWDIRSRIPSSATGLPVQPFRTIVTESPEISSLALTALYLVHGGNDGLVQAWDPLGSTSTPVRTLHSRFKSRARRRLAQTHIPRGAQHVNFFAAGAISLHPDPTVLRGIVALGSDLRVWGFRAQGAEAYKGAKRRAKKARRRENDAAKVGAWLAPRPIDRWIATERRDMEALEKEEAQLNKRLQGRFGVGLVEDEEQALALAALLSREAYEEEQRRERVEVERALKELPEVEASGHRESWEDSEEWGGAVGSEEDDLQLAIRLSLAEEESRLALLAAGGEGKGKARV</sequence>
<keyword evidence="2" id="KW-0812">Transmembrane</keyword>
<feature type="transmembrane region" description="Helical" evidence="2">
    <location>
        <begin position="114"/>
        <end position="133"/>
    </location>
</feature>
<feature type="domain" description="F-box" evidence="3">
    <location>
        <begin position="937"/>
        <end position="983"/>
    </location>
</feature>
<feature type="compositionally biased region" description="Polar residues" evidence="1">
    <location>
        <begin position="885"/>
        <end position="899"/>
    </location>
</feature>
<feature type="region of interest" description="Disordered" evidence="1">
    <location>
        <begin position="1389"/>
        <end position="1424"/>
    </location>
</feature>
<dbReference type="Gene3D" id="3.30.40.10">
    <property type="entry name" value="Zinc/RING finger domain, C3HC4 (zinc finger)"/>
    <property type="match status" value="1"/>
</dbReference>
<dbReference type="SUPFAM" id="SSF81383">
    <property type="entry name" value="F-box domain"/>
    <property type="match status" value="1"/>
</dbReference>
<feature type="region of interest" description="Disordered" evidence="1">
    <location>
        <begin position="1739"/>
        <end position="1759"/>
    </location>
</feature>
<feature type="region of interest" description="Disordered" evidence="1">
    <location>
        <begin position="885"/>
        <end position="926"/>
    </location>
</feature>
<feature type="transmembrane region" description="Helical" evidence="2">
    <location>
        <begin position="311"/>
        <end position="331"/>
    </location>
</feature>
<feature type="compositionally biased region" description="Polar residues" evidence="1">
    <location>
        <begin position="1407"/>
        <end position="1418"/>
    </location>
</feature>
<dbReference type="InterPro" id="IPR036047">
    <property type="entry name" value="F-box-like_dom_sf"/>
</dbReference>
<dbReference type="OrthoDB" id="2095648at2759"/>
<feature type="region of interest" description="Disordered" evidence="1">
    <location>
        <begin position="664"/>
        <end position="710"/>
    </location>
</feature>
<keyword evidence="2" id="KW-0472">Membrane</keyword>